<protein>
    <recommendedName>
        <fullName evidence="1">RNA-dependent RNA polymerase</fullName>
        <ecNumber evidence="1">2.7.7.48</ecNumber>
    </recommendedName>
</protein>
<evidence type="ECO:0000313" key="4">
    <source>
        <dbReference type="EMBL" id="KXJ96331.1"/>
    </source>
</evidence>
<dbReference type="Proteomes" id="UP000070501">
    <property type="component" value="Unassembled WGS sequence"/>
</dbReference>
<dbReference type="InParanoid" id="A0A136JGQ0"/>
<dbReference type="Pfam" id="PF25358">
    <property type="entry name" value="PH_fung_RdRP"/>
    <property type="match status" value="1"/>
</dbReference>
<keyword evidence="1" id="KW-0696">RNA-directed RNA polymerase</keyword>
<accession>A0A136JGQ0</accession>
<dbReference type="PANTHER" id="PTHR23079:SF17">
    <property type="entry name" value="RNA-DEPENDENT RNA POLYMERASE"/>
    <property type="match status" value="1"/>
</dbReference>
<dbReference type="OrthoDB" id="6513042at2759"/>
<dbReference type="Pfam" id="PF05183">
    <property type="entry name" value="RdRP"/>
    <property type="match status" value="1"/>
</dbReference>
<dbReference type="AlphaFoldDB" id="A0A136JGQ0"/>
<dbReference type="GO" id="GO:0031380">
    <property type="term" value="C:nuclear RNA-directed RNA polymerase complex"/>
    <property type="evidence" value="ECO:0007669"/>
    <property type="project" value="TreeGrafter"/>
</dbReference>
<dbReference type="GO" id="GO:0030422">
    <property type="term" value="P:siRNA processing"/>
    <property type="evidence" value="ECO:0007669"/>
    <property type="project" value="TreeGrafter"/>
</dbReference>
<sequence>MEVFMRQVPKDLTDHSLKAQLRDKITTIGIYDWSCKKKGGKNLATITFHSRSDGQKFLRQYGEVVVPGAPLRNGRQRTHGRLTLLNTVVYCKESNQAPEVLAIKALEKQMEDREQTKDLETEMNTNATISLAGLSCGHYDYPGGKVTYMEDMKIVCTGTIKFARSLLIITYHELGSVSRVEIPYRIIEEIVVSTKPRALTITLWESPRFFRAEAERGQEQAAPTRSRVTRLFHRRSDHSRFVGQSLVYQLTTSSVDLHHKMTKIAEDKSLFCRSYKTLATTPSLVSMGDAMATLNQILGQVGQNIPFDVAFQFHALAHGGYILPQTVQTLVLRLEKFSVDAAHAADARDVRLYCPFSAAAVKKLLLIDFAGPGIEANTFTSDALWHQLLENERAIRLELSRDLVSDRGRESMVVVYRVQVTPTRLLFAGPDLEPNNRVLRKFPSHVEYFARIQLTEEDGQNIFFNPKISMDPVWDRYRSVLRDGIQIGGRVYKFLGFSHSSLRAHAVWSMASFFDMRIGKLRTYANVISELGVFHDIQAPARRAARIGQAFSDTPYTVPLSNHNVDVQMVPDIKSADGNRVFSDGVGTISRGFLEVIQDYVPENMRQATCFQVRWAGAKGMLSLDSTLPGLIMRIRPESMVKFKSSDEQNLEICDAASKATPLVLNRQMIKILEDMAVPNHWFLREQSIEISRLRKITSDANNTVTFLRRQKIGDQMRFSGFLQKLFELNINYKTDRFLCSVVEAAVLRELRLLKIKARIPVEQGVTLFGVMDEFGFLGEDQVFVTFENLEGTHYHDLHQRKCILTRSPALHPGDIQVCTNVLPPEGHPLRSLRNCVVFSQKGARDLPSQLSGGDLDGDKFSVIWDMAAVASCTKIHEPADYPRVRPLELGREVEISDMINFFVQFMATDQLGLIANRHLIYADQLSEGTLDSLCISLAQLHSTAVDYSKTGVPVDLQELRKIKTPQYRPDFMAPVPPANLKDRTEICFETPLKPAEEVDEDDDSGPQYEYYKSDRVLGKLYRNIDEKKIWQEDIQVHERRRGATIWDQILQYIKRSCEVIGSVNWRDALTEAGEIHDTYNDTLWRLTLEFSESAGEPITEVEIFTGSLFSSRGLPTKRQGERSLQLKDEFDRVTRWIESLMRQHRMKNHIEDEDDYYDHAGPDPRRNAASSPLELSLACLHVATTRPKKISRKSRRLVADGNFESFKVIAAACALRELDRAMQSLQYMA</sequence>
<organism evidence="4 5">
    <name type="scientific">Microdochium bolleyi</name>
    <dbReference type="NCBI Taxonomy" id="196109"/>
    <lineage>
        <taxon>Eukaryota</taxon>
        <taxon>Fungi</taxon>
        <taxon>Dikarya</taxon>
        <taxon>Ascomycota</taxon>
        <taxon>Pezizomycotina</taxon>
        <taxon>Sordariomycetes</taxon>
        <taxon>Xylariomycetidae</taxon>
        <taxon>Xylariales</taxon>
        <taxon>Microdochiaceae</taxon>
        <taxon>Microdochium</taxon>
    </lineage>
</organism>
<dbReference type="InterPro" id="IPR057503">
    <property type="entry name" value="PH_RdRP"/>
</dbReference>
<proteinExistence type="inferred from homology"/>
<keyword evidence="1" id="KW-0694">RNA-binding</keyword>
<dbReference type="STRING" id="196109.A0A136JGQ0"/>
<dbReference type="GO" id="GO:0003723">
    <property type="term" value="F:RNA binding"/>
    <property type="evidence" value="ECO:0007669"/>
    <property type="project" value="UniProtKB-KW"/>
</dbReference>
<dbReference type="PANTHER" id="PTHR23079">
    <property type="entry name" value="RNA-DEPENDENT RNA POLYMERASE"/>
    <property type="match status" value="1"/>
</dbReference>
<gene>
    <name evidence="4" type="ORF">Micbo1qcDRAFT_229267</name>
</gene>
<dbReference type="InterPro" id="IPR057596">
    <property type="entry name" value="RDRP_core"/>
</dbReference>
<feature type="domain" description="RDRP core" evidence="2">
    <location>
        <begin position="420"/>
        <end position="1025"/>
    </location>
</feature>
<reference evidence="5" key="1">
    <citation type="submission" date="2016-02" db="EMBL/GenBank/DDBJ databases">
        <title>Draft genome sequence of Microdochium bolleyi, a fungal endophyte of beachgrass.</title>
        <authorList>
            <consortium name="DOE Joint Genome Institute"/>
            <person name="David A.S."/>
            <person name="May G."/>
            <person name="Haridas S."/>
            <person name="Lim J."/>
            <person name="Wang M."/>
            <person name="Labutti K."/>
            <person name="Lipzen A."/>
            <person name="Barry K."/>
            <person name="Grigoriev I.V."/>
        </authorList>
    </citation>
    <scope>NUCLEOTIDE SEQUENCE [LARGE SCALE GENOMIC DNA]</scope>
    <source>
        <strain evidence="5">J235TASD1</strain>
    </source>
</reference>
<name>A0A136JGQ0_9PEZI</name>
<evidence type="ECO:0000313" key="5">
    <source>
        <dbReference type="Proteomes" id="UP000070501"/>
    </source>
</evidence>
<evidence type="ECO:0000259" key="2">
    <source>
        <dbReference type="Pfam" id="PF05183"/>
    </source>
</evidence>
<keyword evidence="1" id="KW-0548">Nucleotidyltransferase</keyword>
<comment type="catalytic activity">
    <reaction evidence="1">
        <text>RNA(n) + a ribonucleoside 5'-triphosphate = RNA(n+1) + diphosphate</text>
        <dbReference type="Rhea" id="RHEA:21248"/>
        <dbReference type="Rhea" id="RHEA-COMP:14527"/>
        <dbReference type="Rhea" id="RHEA-COMP:17342"/>
        <dbReference type="ChEBI" id="CHEBI:33019"/>
        <dbReference type="ChEBI" id="CHEBI:61557"/>
        <dbReference type="ChEBI" id="CHEBI:140395"/>
        <dbReference type="EC" id="2.7.7.48"/>
    </reaction>
</comment>
<evidence type="ECO:0000259" key="3">
    <source>
        <dbReference type="Pfam" id="PF25358"/>
    </source>
</evidence>
<keyword evidence="5" id="KW-1185">Reference proteome</keyword>
<dbReference type="EC" id="2.7.7.48" evidence="1"/>
<dbReference type="EMBL" id="KQ964245">
    <property type="protein sequence ID" value="KXJ96331.1"/>
    <property type="molecule type" value="Genomic_DNA"/>
</dbReference>
<dbReference type="InterPro" id="IPR007855">
    <property type="entry name" value="RDRP"/>
</dbReference>
<evidence type="ECO:0000256" key="1">
    <source>
        <dbReference type="RuleBase" id="RU363098"/>
    </source>
</evidence>
<comment type="similarity">
    <text evidence="1">Belongs to the RdRP family.</text>
</comment>
<dbReference type="GO" id="GO:0003968">
    <property type="term" value="F:RNA-directed RNA polymerase activity"/>
    <property type="evidence" value="ECO:0007669"/>
    <property type="project" value="UniProtKB-KW"/>
</dbReference>
<feature type="domain" description="RdRP-like PH" evidence="3">
    <location>
        <begin position="129"/>
        <end position="268"/>
    </location>
</feature>
<keyword evidence="1" id="KW-0808">Transferase</keyword>